<dbReference type="RefSeq" id="WP_243815319.1">
    <property type="nucleotide sequence ID" value="NZ_CP091957.1"/>
</dbReference>
<evidence type="ECO:0000313" key="2">
    <source>
        <dbReference type="Proteomes" id="UP000829829"/>
    </source>
</evidence>
<dbReference type="SUPFAM" id="SSF47598">
    <property type="entry name" value="Ribbon-helix-helix"/>
    <property type="match status" value="1"/>
</dbReference>
<dbReference type="EMBL" id="CP091957">
    <property type="protein sequence ID" value="UOG55951.1"/>
    <property type="molecule type" value="Genomic_DNA"/>
</dbReference>
<organism evidence="1 2">
    <name type="scientific">Leptospira noguchii</name>
    <dbReference type="NCBI Taxonomy" id="28182"/>
    <lineage>
        <taxon>Bacteria</taxon>
        <taxon>Pseudomonadati</taxon>
        <taxon>Spirochaetota</taxon>
        <taxon>Spirochaetia</taxon>
        <taxon>Leptospirales</taxon>
        <taxon>Leptospiraceae</taxon>
        <taxon>Leptospira</taxon>
    </lineage>
</organism>
<accession>A0AAE9K8I0</accession>
<name>A0AAE9K8I0_9LEPT</name>
<reference evidence="1" key="1">
    <citation type="submission" date="2022-02" db="EMBL/GenBank/DDBJ databases">
        <title>The genetically variable rfb locus in Leptospira is a mobile cassette and a molecular signature of serovar identity.</title>
        <authorList>
            <person name="Nieves C."/>
            <person name="Vincent A.T."/>
            <person name="Zarantonelli L."/>
            <person name="Picardeau M."/>
            <person name="Veyrier F.J."/>
            <person name="Buschiazzo A."/>
        </authorList>
    </citation>
    <scope>NUCLEOTIDE SEQUENCE</scope>
    <source>
        <strain evidence="1">IP1512017</strain>
    </source>
</reference>
<dbReference type="GO" id="GO:0006355">
    <property type="term" value="P:regulation of DNA-templated transcription"/>
    <property type="evidence" value="ECO:0007669"/>
    <property type="project" value="InterPro"/>
</dbReference>
<dbReference type="Proteomes" id="UP000829829">
    <property type="component" value="Chromosome 1"/>
</dbReference>
<dbReference type="InterPro" id="IPR010985">
    <property type="entry name" value="Ribbon_hlx_hlx"/>
</dbReference>
<proteinExistence type="predicted"/>
<protein>
    <submittedName>
        <fullName evidence="1">Toxin-antitoxin system, antitoxin component</fullName>
    </submittedName>
</protein>
<dbReference type="AlphaFoldDB" id="A0AAE9K8I0"/>
<gene>
    <name evidence="1" type="ORF">MAL03_13950</name>
</gene>
<sequence>MINLRLPPELERKLDTFAGSEGKSRLEIVKESIIEYIKNHGNIKTPLMCIAEREKIEQIISIDKDFSIYKT</sequence>
<evidence type="ECO:0000313" key="1">
    <source>
        <dbReference type="EMBL" id="UOG55951.1"/>
    </source>
</evidence>